<dbReference type="Proteomes" id="UP001501455">
    <property type="component" value="Unassembled WGS sequence"/>
</dbReference>
<comment type="caution">
    <text evidence="2">The sequence shown here is derived from an EMBL/GenBank/DDBJ whole genome shotgun (WGS) entry which is preliminary data.</text>
</comment>
<evidence type="ECO:0000313" key="2">
    <source>
        <dbReference type="EMBL" id="GAA3499826.1"/>
    </source>
</evidence>
<dbReference type="RefSeq" id="WP_345579676.1">
    <property type="nucleotide sequence ID" value="NZ_BAAAXF010000040.1"/>
</dbReference>
<dbReference type="EMBL" id="BAAAXF010000047">
    <property type="protein sequence ID" value="GAA3499826.1"/>
    <property type="molecule type" value="Genomic_DNA"/>
</dbReference>
<protein>
    <submittedName>
        <fullName evidence="2">Uncharacterized protein</fullName>
    </submittedName>
</protein>
<gene>
    <name evidence="1" type="ORF">GCM10019016_060510</name>
    <name evidence="2" type="ORF">GCM10019016_069300</name>
</gene>
<keyword evidence="3" id="KW-1185">Reference proteome</keyword>
<sequence length="431" mass="47008">MPQGRSTYVELGYSGDFGLTGLTEHLCSGDRPAVDLPTALAVATGSADGSDGEEAVELGEDARRLLDGPLSEGVLHTVWLAAVGRIFDPADHGMDTRAWLRTLSDLTVDRLRQNRRSYVPPPVRPVRDADLCREVVAEIRGVAADLTGACAAPDPVPGLEQVVTLADVDVGFRLFLRALKTCSVRVSKERYDRFLGLGERLGYPVAVVRDGLDVDWPPIDTTRRDTAWDFGLSLLAGNAHQDWRAESARREIHQVADGDEPGQSPGTAAALLLEDALRLLHSPLSDDTLTTLWVAVSDAALRVDGRDWLRLVADVCEERLGKAAPAYTPAVPAVRTEGADLVLPEVRETALAVADKAVSPHWQPLPARKATAALEQVVSRVDPDLGFRLFLRVLRPLSVPVTPEQYQRYRAIGERFGYGEHHVDEIEPLVR</sequence>
<reference evidence="3" key="2">
    <citation type="journal article" date="2019" name="Int. J. Syst. Evol. Microbiol.">
        <title>The Global Catalogue of Microorganisms (GCM) 10K type strain sequencing project: providing services to taxonomists for standard genome sequencing and annotation.</title>
        <authorList>
            <consortium name="The Broad Institute Genomics Platform"/>
            <consortium name="The Broad Institute Genome Sequencing Center for Infectious Disease"/>
            <person name="Wu L."/>
            <person name="Ma J."/>
        </authorList>
    </citation>
    <scope>NUCLEOTIDE SEQUENCE [LARGE SCALE GENOMIC DNA]</scope>
    <source>
        <strain evidence="3">JCM 4816</strain>
    </source>
</reference>
<name>A0ABP6U0I8_9ACTN</name>
<organism evidence="2 3">
    <name type="scientific">Streptomyces prasinosporus</name>
    <dbReference type="NCBI Taxonomy" id="68256"/>
    <lineage>
        <taxon>Bacteria</taxon>
        <taxon>Bacillati</taxon>
        <taxon>Actinomycetota</taxon>
        <taxon>Actinomycetes</taxon>
        <taxon>Kitasatosporales</taxon>
        <taxon>Streptomycetaceae</taxon>
        <taxon>Streptomyces</taxon>
        <taxon>Streptomyces albogriseolus group</taxon>
    </lineage>
</organism>
<proteinExistence type="predicted"/>
<evidence type="ECO:0000313" key="1">
    <source>
        <dbReference type="EMBL" id="GAA3498948.1"/>
    </source>
</evidence>
<dbReference type="EMBL" id="BAAAXF010000040">
    <property type="protein sequence ID" value="GAA3498948.1"/>
    <property type="molecule type" value="Genomic_DNA"/>
</dbReference>
<accession>A0ABP6U0I8</accession>
<reference evidence="2" key="1">
    <citation type="journal article" date="2014" name="Int. J. Syst. Evol. Microbiol.">
        <title>Complete genome of a new Firmicutes species belonging to the dominant human colonic microbiota ('Ruminococcus bicirculans') reveals two chromosomes and a selective capacity to utilize plant glucans.</title>
        <authorList>
            <consortium name="NISC Comparative Sequencing Program"/>
            <person name="Wegmann U."/>
            <person name="Louis P."/>
            <person name="Goesmann A."/>
            <person name="Henrissat B."/>
            <person name="Duncan S.H."/>
            <person name="Flint H.J."/>
        </authorList>
    </citation>
    <scope>NUCLEOTIDE SEQUENCE</scope>
    <source>
        <strain evidence="2">JCM 4816</strain>
    </source>
</reference>
<reference evidence="2" key="3">
    <citation type="submission" date="2023-12" db="EMBL/GenBank/DDBJ databases">
        <authorList>
            <person name="Sun Q."/>
            <person name="Inoue M."/>
        </authorList>
    </citation>
    <scope>NUCLEOTIDE SEQUENCE</scope>
    <source>
        <strain evidence="2">JCM 4816</strain>
    </source>
</reference>
<evidence type="ECO:0000313" key="3">
    <source>
        <dbReference type="Proteomes" id="UP001501455"/>
    </source>
</evidence>